<dbReference type="Proteomes" id="UP000237105">
    <property type="component" value="Unassembled WGS sequence"/>
</dbReference>
<gene>
    <name evidence="1" type="ORF">PanWU01x14_184140</name>
</gene>
<sequence length="153" mass="15873">MVASREEALTQAQAQAHEIVDPVDPALSAESVVSPIAIDEYAIITQPLGTRSRWQKGVGSLPQLKSVGGPKATSIINVAVVQCDHGDKGLAAGDGEVEDRGNDVILGGVGGGKEGFGQIGNNTNINYEKVALGIVPGYEADLAQGLRACLFRH</sequence>
<dbReference type="EMBL" id="JXTB01000175">
    <property type="protein sequence ID" value="PON56055.1"/>
    <property type="molecule type" value="Genomic_DNA"/>
</dbReference>
<evidence type="ECO:0000313" key="1">
    <source>
        <dbReference type="EMBL" id="PON56055.1"/>
    </source>
</evidence>
<reference evidence="2" key="1">
    <citation type="submission" date="2016-06" db="EMBL/GenBank/DDBJ databases">
        <title>Parallel loss of symbiosis genes in relatives of nitrogen-fixing non-legume Parasponia.</title>
        <authorList>
            <person name="Van Velzen R."/>
            <person name="Holmer R."/>
            <person name="Bu F."/>
            <person name="Rutten L."/>
            <person name="Van Zeijl A."/>
            <person name="Liu W."/>
            <person name="Santuari L."/>
            <person name="Cao Q."/>
            <person name="Sharma T."/>
            <person name="Shen D."/>
            <person name="Roswanjaya Y."/>
            <person name="Wardhani T."/>
            <person name="Kalhor M.S."/>
            <person name="Jansen J."/>
            <person name="Van den Hoogen J."/>
            <person name="Gungor B."/>
            <person name="Hartog M."/>
            <person name="Hontelez J."/>
            <person name="Verver J."/>
            <person name="Yang W.-C."/>
            <person name="Schijlen E."/>
            <person name="Repin R."/>
            <person name="Schilthuizen M."/>
            <person name="Schranz E."/>
            <person name="Heidstra R."/>
            <person name="Miyata K."/>
            <person name="Fedorova E."/>
            <person name="Kohlen W."/>
            <person name="Bisseling T."/>
            <person name="Smit S."/>
            <person name="Geurts R."/>
        </authorList>
    </citation>
    <scope>NUCLEOTIDE SEQUENCE [LARGE SCALE GENOMIC DNA]</scope>
    <source>
        <strain evidence="2">cv. WU1-14</strain>
    </source>
</reference>
<proteinExistence type="predicted"/>
<evidence type="ECO:0000313" key="2">
    <source>
        <dbReference type="Proteomes" id="UP000237105"/>
    </source>
</evidence>
<accession>A0A2P5C4W5</accession>
<keyword evidence="2" id="KW-1185">Reference proteome</keyword>
<dbReference type="AlphaFoldDB" id="A0A2P5C4W5"/>
<protein>
    <submittedName>
        <fullName evidence="1">Uncharacterized protein</fullName>
    </submittedName>
</protein>
<name>A0A2P5C4W5_PARAD</name>
<organism evidence="1 2">
    <name type="scientific">Parasponia andersonii</name>
    <name type="common">Sponia andersonii</name>
    <dbReference type="NCBI Taxonomy" id="3476"/>
    <lineage>
        <taxon>Eukaryota</taxon>
        <taxon>Viridiplantae</taxon>
        <taxon>Streptophyta</taxon>
        <taxon>Embryophyta</taxon>
        <taxon>Tracheophyta</taxon>
        <taxon>Spermatophyta</taxon>
        <taxon>Magnoliopsida</taxon>
        <taxon>eudicotyledons</taxon>
        <taxon>Gunneridae</taxon>
        <taxon>Pentapetalae</taxon>
        <taxon>rosids</taxon>
        <taxon>fabids</taxon>
        <taxon>Rosales</taxon>
        <taxon>Cannabaceae</taxon>
        <taxon>Parasponia</taxon>
    </lineage>
</organism>
<comment type="caution">
    <text evidence="1">The sequence shown here is derived from an EMBL/GenBank/DDBJ whole genome shotgun (WGS) entry which is preliminary data.</text>
</comment>